<reference evidence="2 3" key="1">
    <citation type="submission" date="2020-05" db="EMBL/GenBank/DDBJ databases">
        <title>MicrobeNet Type strains.</title>
        <authorList>
            <person name="Nicholson A.C."/>
        </authorList>
    </citation>
    <scope>NUCLEOTIDE SEQUENCE [LARGE SCALE GENOMIC DNA]</scope>
    <source>
        <strain evidence="2 3">JCM 3224</strain>
    </source>
</reference>
<gene>
    <name evidence="2" type="ORF">HLB23_07380</name>
</gene>
<keyword evidence="3" id="KW-1185">Reference proteome</keyword>
<evidence type="ECO:0000256" key="1">
    <source>
        <dbReference type="ARBA" id="ARBA00008007"/>
    </source>
</evidence>
<dbReference type="Gene3D" id="3.40.50.2020">
    <property type="match status" value="1"/>
</dbReference>
<dbReference type="InterPro" id="IPR051910">
    <property type="entry name" value="ComF/GntX_DNA_util-trans"/>
</dbReference>
<dbReference type="SUPFAM" id="SSF53271">
    <property type="entry name" value="PRTase-like"/>
    <property type="match status" value="1"/>
</dbReference>
<name>A0A849C3Z0_9NOCA</name>
<dbReference type="PANTHER" id="PTHR47505:SF1">
    <property type="entry name" value="DNA UTILIZATION PROTEIN YHGH"/>
    <property type="match status" value="1"/>
</dbReference>
<organism evidence="2 3">
    <name type="scientific">Nocardia uniformis</name>
    <dbReference type="NCBI Taxonomy" id="53432"/>
    <lineage>
        <taxon>Bacteria</taxon>
        <taxon>Bacillati</taxon>
        <taxon>Actinomycetota</taxon>
        <taxon>Actinomycetes</taxon>
        <taxon>Mycobacteriales</taxon>
        <taxon>Nocardiaceae</taxon>
        <taxon>Nocardia</taxon>
    </lineage>
</organism>
<evidence type="ECO:0000313" key="3">
    <source>
        <dbReference type="Proteomes" id="UP000586827"/>
    </source>
</evidence>
<dbReference type="InterPro" id="IPR000836">
    <property type="entry name" value="PRTase_dom"/>
</dbReference>
<dbReference type="InterPro" id="IPR029057">
    <property type="entry name" value="PRTase-like"/>
</dbReference>
<accession>A0A849C3Z0</accession>
<comment type="similarity">
    <text evidence="1">Belongs to the ComF/GntX family.</text>
</comment>
<evidence type="ECO:0000313" key="2">
    <source>
        <dbReference type="EMBL" id="NNH69689.1"/>
    </source>
</evidence>
<dbReference type="PANTHER" id="PTHR47505">
    <property type="entry name" value="DNA UTILIZATION PROTEIN YHGH"/>
    <property type="match status" value="1"/>
</dbReference>
<protein>
    <submittedName>
        <fullName evidence="2">ComF family protein</fullName>
    </submittedName>
</protein>
<dbReference type="EMBL" id="JABELX010000003">
    <property type="protein sequence ID" value="NNH69689.1"/>
    <property type="molecule type" value="Genomic_DNA"/>
</dbReference>
<proteinExistence type="inferred from homology"/>
<dbReference type="RefSeq" id="WP_067523010.1">
    <property type="nucleotide sequence ID" value="NZ_JABELX010000003.1"/>
</dbReference>
<dbReference type="Proteomes" id="UP000586827">
    <property type="component" value="Unassembled WGS sequence"/>
</dbReference>
<dbReference type="CDD" id="cd06223">
    <property type="entry name" value="PRTases_typeI"/>
    <property type="match status" value="1"/>
</dbReference>
<sequence>MGELFELILPRTCCGCGMSGTSWCADCADALSGPPIRVRPRADPGVPCWALTTYSGPVRRAVLAAKEQHRRELATPLGIAAARGLDLLRDSGRPLVLVPAPSRRGAARRRGGDPVVRAAGVAASWLPDCRVVRLLRSTPGVRDSVGLSRDDREHNLRGRIIVAPPSRSSVRIPANAEVVLMDDVLTTGATACASVRALAGAGVPVRALLVTCRA</sequence>
<comment type="caution">
    <text evidence="2">The sequence shown here is derived from an EMBL/GenBank/DDBJ whole genome shotgun (WGS) entry which is preliminary data.</text>
</comment>
<dbReference type="AlphaFoldDB" id="A0A849C3Z0"/>